<dbReference type="EMBL" id="CAJNOC010000876">
    <property type="protein sequence ID" value="CAF0812598.1"/>
    <property type="molecule type" value="Genomic_DNA"/>
</dbReference>
<sequence>MSQQSESDNNELNSFLDDYYGITSGQQIINSLSYGETKSEYSFNFNNSESFSLSGNNQLKDSWSNTQQSKQNWNSNSQNQKTEDSFDENHENSSWISTPDIKRNFSDFNKDIDIMASTRCDFTSWSQPVFNSNNSEIDKNDSWSCTQPEKINW</sequence>
<proteinExistence type="predicted"/>
<evidence type="ECO:0000256" key="1">
    <source>
        <dbReference type="SAM" id="MobiDB-lite"/>
    </source>
</evidence>
<name>A0A813TJE9_9BILA</name>
<reference evidence="2" key="1">
    <citation type="submission" date="2021-02" db="EMBL/GenBank/DDBJ databases">
        <authorList>
            <person name="Nowell W R."/>
        </authorList>
    </citation>
    <scope>NUCLEOTIDE SEQUENCE</scope>
    <source>
        <strain evidence="2">Ploen Becks lab</strain>
    </source>
</reference>
<evidence type="ECO:0000313" key="2">
    <source>
        <dbReference type="EMBL" id="CAF0812598.1"/>
    </source>
</evidence>
<keyword evidence="3" id="KW-1185">Reference proteome</keyword>
<dbReference type="Proteomes" id="UP000663879">
    <property type="component" value="Unassembled WGS sequence"/>
</dbReference>
<feature type="compositionally biased region" description="Low complexity" evidence="1">
    <location>
        <begin position="56"/>
        <end position="80"/>
    </location>
</feature>
<evidence type="ECO:0000313" key="3">
    <source>
        <dbReference type="Proteomes" id="UP000663879"/>
    </source>
</evidence>
<organism evidence="2 3">
    <name type="scientific">Brachionus calyciflorus</name>
    <dbReference type="NCBI Taxonomy" id="104777"/>
    <lineage>
        <taxon>Eukaryota</taxon>
        <taxon>Metazoa</taxon>
        <taxon>Spiralia</taxon>
        <taxon>Gnathifera</taxon>
        <taxon>Rotifera</taxon>
        <taxon>Eurotatoria</taxon>
        <taxon>Monogononta</taxon>
        <taxon>Pseudotrocha</taxon>
        <taxon>Ploima</taxon>
        <taxon>Brachionidae</taxon>
        <taxon>Brachionus</taxon>
    </lineage>
</organism>
<feature type="region of interest" description="Disordered" evidence="1">
    <location>
        <begin position="131"/>
        <end position="153"/>
    </location>
</feature>
<feature type="region of interest" description="Disordered" evidence="1">
    <location>
        <begin position="56"/>
        <end position="98"/>
    </location>
</feature>
<gene>
    <name evidence="2" type="ORF">OXX778_LOCUS7052</name>
</gene>
<feature type="compositionally biased region" description="Polar residues" evidence="1">
    <location>
        <begin position="142"/>
        <end position="153"/>
    </location>
</feature>
<protein>
    <submittedName>
        <fullName evidence="2">Uncharacterized protein</fullName>
    </submittedName>
</protein>
<comment type="caution">
    <text evidence="2">The sequence shown here is derived from an EMBL/GenBank/DDBJ whole genome shotgun (WGS) entry which is preliminary data.</text>
</comment>
<feature type="compositionally biased region" description="Basic and acidic residues" evidence="1">
    <location>
        <begin position="81"/>
        <end position="91"/>
    </location>
</feature>
<dbReference type="AlphaFoldDB" id="A0A813TJE9"/>
<accession>A0A813TJE9</accession>